<dbReference type="AlphaFoldDB" id="A0A2N0Q9W7"/>
<dbReference type="VEuPathDB" id="FungiDB:RhiirA1_447954"/>
<name>A0A2N0Q9W7_9GLOM</name>
<evidence type="ECO:0000313" key="2">
    <source>
        <dbReference type="EMBL" id="PKC15852.1"/>
    </source>
</evidence>
<dbReference type="InterPro" id="IPR036397">
    <property type="entry name" value="RNaseH_sf"/>
</dbReference>
<dbReference type="InterPro" id="IPR038717">
    <property type="entry name" value="Tc1-like_DDE_dom"/>
</dbReference>
<reference evidence="2 3" key="1">
    <citation type="submission" date="2016-04" db="EMBL/GenBank/DDBJ databases">
        <title>Genome analyses suggest a sexual origin of heterokaryosis in a supposedly ancient asexual fungus.</title>
        <authorList>
            <person name="Ropars J."/>
            <person name="Sedzielewska K."/>
            <person name="Noel J."/>
            <person name="Charron P."/>
            <person name="Farinelli L."/>
            <person name="Marton T."/>
            <person name="Kruger M."/>
            <person name="Pelin A."/>
            <person name="Brachmann A."/>
            <person name="Corradi N."/>
        </authorList>
    </citation>
    <scope>NUCLEOTIDE SEQUENCE [LARGE SCALE GENOMIC DNA]</scope>
    <source>
        <strain evidence="2 3">A5</strain>
    </source>
</reference>
<comment type="caution">
    <text evidence="2">The sequence shown here is derived from an EMBL/GenBank/DDBJ whole genome shotgun (WGS) entry which is preliminary data.</text>
</comment>
<dbReference type="GO" id="GO:0003676">
    <property type="term" value="F:nucleic acid binding"/>
    <property type="evidence" value="ECO:0007669"/>
    <property type="project" value="InterPro"/>
</dbReference>
<gene>
    <name evidence="2" type="ORF">RhiirA5_237890</name>
</gene>
<feature type="non-terminal residue" evidence="2">
    <location>
        <position position="68"/>
    </location>
</feature>
<protein>
    <recommendedName>
        <fullName evidence="1">Tc1-like transposase DDE domain-containing protein</fullName>
    </recommendedName>
</protein>
<dbReference type="Gene3D" id="3.30.420.10">
    <property type="entry name" value="Ribonuclease H-like superfamily/Ribonuclease H"/>
    <property type="match status" value="1"/>
</dbReference>
<organism evidence="2 3">
    <name type="scientific">Rhizophagus irregularis</name>
    <dbReference type="NCBI Taxonomy" id="588596"/>
    <lineage>
        <taxon>Eukaryota</taxon>
        <taxon>Fungi</taxon>
        <taxon>Fungi incertae sedis</taxon>
        <taxon>Mucoromycota</taxon>
        <taxon>Glomeromycotina</taxon>
        <taxon>Glomeromycetes</taxon>
        <taxon>Glomerales</taxon>
        <taxon>Glomeraceae</taxon>
        <taxon>Rhizophagus</taxon>
    </lineage>
</organism>
<evidence type="ECO:0000313" key="3">
    <source>
        <dbReference type="Proteomes" id="UP000232722"/>
    </source>
</evidence>
<dbReference type="Pfam" id="PF13358">
    <property type="entry name" value="DDE_3"/>
    <property type="match status" value="1"/>
</dbReference>
<dbReference type="EMBL" id="LLXJ01000070">
    <property type="protein sequence ID" value="PKC15852.1"/>
    <property type="molecule type" value="Genomic_DNA"/>
</dbReference>
<feature type="domain" description="Tc1-like transposase DDE" evidence="1">
    <location>
        <begin position="1"/>
        <end position="33"/>
    </location>
</feature>
<feature type="non-terminal residue" evidence="2">
    <location>
        <position position="1"/>
    </location>
</feature>
<proteinExistence type="predicted"/>
<dbReference type="Proteomes" id="UP000232722">
    <property type="component" value="Unassembled WGS sequence"/>
</dbReference>
<reference evidence="2 3" key="2">
    <citation type="submission" date="2017-09" db="EMBL/GenBank/DDBJ databases">
        <title>Extensive intraspecific genome diversity in a model arbuscular mycorrhizal fungus.</title>
        <authorList>
            <person name="Chen E.C."/>
            <person name="Morin E."/>
            <person name="Beaudet D."/>
            <person name="Noel J."/>
            <person name="Ndikumana S."/>
            <person name="Charron P."/>
            <person name="St-Onge C."/>
            <person name="Giorgi J."/>
            <person name="Grigoriev I.V."/>
            <person name="Roux C."/>
            <person name="Martin F.M."/>
            <person name="Corradi N."/>
        </authorList>
    </citation>
    <scope>NUCLEOTIDE SEQUENCE [LARGE SCALE GENOMIC DNA]</scope>
    <source>
        <strain evidence="2 3">A5</strain>
    </source>
</reference>
<evidence type="ECO:0000259" key="1">
    <source>
        <dbReference type="Pfam" id="PF13358"/>
    </source>
</evidence>
<sequence length="68" mass="8053">WPSNSPDLNPIENLWAIIKSKVEKRMPKNISELEEFMVEEWENIPETVLINLSKSMRRRCELIIENNG</sequence>
<accession>A0A2N0Q9W7</accession>